<dbReference type="VEuPathDB" id="VectorBase:AALB007044"/>
<dbReference type="SUPFAM" id="SSF57903">
    <property type="entry name" value="FYVE/PHD zinc finger"/>
    <property type="match status" value="1"/>
</dbReference>
<proteinExistence type="predicted"/>
<feature type="compositionally biased region" description="Polar residues" evidence="1">
    <location>
        <begin position="493"/>
        <end position="511"/>
    </location>
</feature>
<dbReference type="Proteomes" id="UP000069272">
    <property type="component" value="Chromosome 3R"/>
</dbReference>
<dbReference type="AlphaFoldDB" id="A0A182FKJ5"/>
<reference evidence="2 3" key="1">
    <citation type="journal article" date="2017" name="G3 (Bethesda)">
        <title>The Physical Genome Mapping of Anopheles albimanus Corrected Scaffold Misassemblies and Identified Interarm Rearrangements in Genus Anopheles.</title>
        <authorList>
            <person name="Artemov G.N."/>
            <person name="Peery A.N."/>
            <person name="Jiang X."/>
            <person name="Tu Z."/>
            <person name="Stegniy V.N."/>
            <person name="Sharakhova M.V."/>
            <person name="Sharakhov I.V."/>
        </authorList>
    </citation>
    <scope>NUCLEOTIDE SEQUENCE [LARGE SCALE GENOMIC DNA]</scope>
    <source>
        <strain evidence="2 3">ALBI9_A</strain>
    </source>
</reference>
<feature type="region of interest" description="Disordered" evidence="1">
    <location>
        <begin position="741"/>
        <end position="793"/>
    </location>
</feature>
<feature type="compositionally biased region" description="Acidic residues" evidence="1">
    <location>
        <begin position="852"/>
        <end position="861"/>
    </location>
</feature>
<feature type="compositionally biased region" description="Polar residues" evidence="1">
    <location>
        <begin position="566"/>
        <end position="595"/>
    </location>
</feature>
<dbReference type="VEuPathDB" id="VectorBase:AALB20_037099"/>
<accession>A0A182FKJ5</accession>
<evidence type="ECO:0000313" key="2">
    <source>
        <dbReference type="EnsemblMetazoa" id="AALB007044-PA"/>
    </source>
</evidence>
<reference evidence="2" key="2">
    <citation type="submission" date="2022-08" db="UniProtKB">
        <authorList>
            <consortium name="EnsemblMetazoa"/>
        </authorList>
    </citation>
    <scope>IDENTIFICATION</scope>
    <source>
        <strain evidence="2">STECLA/ALBI9_A</strain>
    </source>
</reference>
<feature type="compositionally biased region" description="Low complexity" evidence="1">
    <location>
        <begin position="862"/>
        <end position="878"/>
    </location>
</feature>
<dbReference type="VEuPathDB" id="VectorBase:AALB20_038096"/>
<evidence type="ECO:0000256" key="1">
    <source>
        <dbReference type="SAM" id="MobiDB-lite"/>
    </source>
</evidence>
<feature type="region of interest" description="Disordered" evidence="1">
    <location>
        <begin position="398"/>
        <end position="544"/>
    </location>
</feature>
<evidence type="ECO:0000313" key="3">
    <source>
        <dbReference type="Proteomes" id="UP000069272"/>
    </source>
</evidence>
<protein>
    <submittedName>
        <fullName evidence="2">Uncharacterized protein</fullName>
    </submittedName>
</protein>
<feature type="region of interest" description="Disordered" evidence="1">
    <location>
        <begin position="566"/>
        <end position="650"/>
    </location>
</feature>
<sequence>MSPEFEMWLGTAGQSGPIPPHQIVAPCVEGKFKLKCWEVVTVKVLPMVVVRESSIDTGCENTPKQVFALYSTGIIVVWHVQMHQRAESPIHPSGLSVRLGGSAIALVQSKVIDIGARLGGRVPYDALRSFANLILHDHYQMVVSSDRTVIRLSHFVDSEYDPATLTQPDADHSIVTLKRMAQTTDTLFALYSNKTVRVLKLSTESGRGGGSARARYLKHDSHPNLLLSPGLQPRPQAAGNGKMVSDWQKQKIIQEFLIPEELKDDIAYCQKSLRDCVKVHQYFTERCKDLQEEQQALVKRYQQELEAEIRAIGKEQSVLVADLTQRLKQFQHRTATERHIELADDLANGYVSWVLSNHCEVNAGAGMCQPPHKVSERLSEWQLYQKYRLESIPVLQSIEDDSSAPDGGAKRTEKRLRTRPVLQTSLLKPATERTATPENVIVKPKVADSLTPPVTPPSPTQSVQRSPSSSVMPVKTVAATPAGGGSSKRKAIESSTMVESKTLRSRSTNVAAGSPRGGKSVEPAENTEPVDTLDESSASPVATVDATTVTAAMKRSRSSLYQALNKAKLSQKTSPPNSATKSNRGVTSANATAASGNGRGSETAARATSVSSDSSNSRSSTPGSSRKAVAAEPPVTSDDSSNERFLPPEDYCPPPNTIHEWEQYTFLKLYGLYTLEDSRLLKERKNERKRRSCCSTERKDFHYGRYDQFEQQYYVLSKRRTNGNKRPALLYTATTVAERCMSHRKQQRTGGGSWSTASTAPSPPLTSSPEDAAAVVPALSRSESPASEPVADSSTAVLELDNKRCFVCNEPGTSDSLSACVECCNIYHINCHTEADEETLEKTSPAPAFETPAEDNTDPADDGTSTAAGASAAEGSSANDDNVVQILPPQRDNLCPSCFKIATRKAQLRGVA</sequence>
<dbReference type="STRING" id="7167.A0A182FKJ5"/>
<organism evidence="2 3">
    <name type="scientific">Anopheles albimanus</name>
    <name type="common">New world malaria mosquito</name>
    <dbReference type="NCBI Taxonomy" id="7167"/>
    <lineage>
        <taxon>Eukaryota</taxon>
        <taxon>Metazoa</taxon>
        <taxon>Ecdysozoa</taxon>
        <taxon>Arthropoda</taxon>
        <taxon>Hexapoda</taxon>
        <taxon>Insecta</taxon>
        <taxon>Pterygota</taxon>
        <taxon>Neoptera</taxon>
        <taxon>Endopterygota</taxon>
        <taxon>Diptera</taxon>
        <taxon>Nematocera</taxon>
        <taxon>Culicoidea</taxon>
        <taxon>Culicidae</taxon>
        <taxon>Anophelinae</taxon>
        <taxon>Anopheles</taxon>
    </lineage>
</organism>
<dbReference type="InterPro" id="IPR011011">
    <property type="entry name" value="Znf_FYVE_PHD"/>
</dbReference>
<dbReference type="EnsemblMetazoa" id="AALB007044-RA">
    <property type="protein sequence ID" value="AALB007044-PA"/>
    <property type="gene ID" value="AALB007044"/>
</dbReference>
<name>A0A182FKJ5_ANOAL</name>
<keyword evidence="3" id="KW-1185">Reference proteome</keyword>
<feature type="compositionally biased region" description="Low complexity" evidence="1">
    <location>
        <begin position="603"/>
        <end position="626"/>
    </location>
</feature>
<feature type="region of interest" description="Disordered" evidence="1">
    <location>
        <begin position="836"/>
        <end position="883"/>
    </location>
</feature>